<dbReference type="NCBIfam" id="TIGR02188">
    <property type="entry name" value="Ac_CoA_lig_AcsA"/>
    <property type="match status" value="1"/>
</dbReference>
<evidence type="ECO:0000256" key="3">
    <source>
        <dbReference type="ARBA" id="ARBA00022741"/>
    </source>
</evidence>
<dbReference type="AlphaFoldDB" id="A0A0H2RAB1"/>
<keyword evidence="2 5" id="KW-0436">Ligase</keyword>
<dbReference type="InterPro" id="IPR011904">
    <property type="entry name" value="Ac_CoA_lig"/>
</dbReference>
<sequence length="661" mass="73234">MTDFDHVQAHPVAPRMHNGHKKPHVGPSIKEYFQHHSKTVGKDSDDFWEQAAREMLHWDRPFVTVRSGNFETGDIVWFPEGGLNASYNCVDRWAYKHPEKTAIIYEADEPGEGCNVSYGELFREVCRVANVLKSFGIKKGDSVSIYLPMTWQAVAAFLACARIGAVHSVVFAGFSAESLRDRVRDCASRVLITTDEGRRGGKTIATKAIVDAALKECPTVEHVLVLKRTGKTVPWTEGRDKWWHDEAAKVPNYCPPEIMAAEDPLFILYTSGSTGKPKGVVHTTGGYLLGAAMTVKYVFDVHPDDKFACMADVGWITGHTYIVYGPLANGVTTTVFESTPVYPTPSRYWQTVQQHGITQFYSAPTAIRLLRRLGHHHVEGHDLTTLRVLGSVGEPINPEAWHWYNEHVGKKECAIVDTFWQTETGSIVVTPFPGAIETKPGSATVPFFGIETAILDPQTGKELEGNNVEGVLVLKKPWPSIARTVFNDHNRYLETYMKPYPGYFYTGDGAARDKDGYIWIKGRVDDVINVSGHRLSTAEIESALIMHAGVAETAVIGTADELTGQAVHAFVTLKPEFSYDGGEPELKKELTLQVRKVIGPFAAPKKIYIVADLPKTRSGKIMRRIMRKIVAGEGDQLGDLSTLAEPAVVEQIKEKVSEQSK</sequence>
<proteinExistence type="inferred from homology"/>
<dbReference type="GO" id="GO:0005829">
    <property type="term" value="C:cytosol"/>
    <property type="evidence" value="ECO:0007669"/>
    <property type="project" value="TreeGrafter"/>
</dbReference>
<dbReference type="InterPro" id="IPR025110">
    <property type="entry name" value="AMP-bd_C"/>
</dbReference>
<comment type="catalytic activity">
    <reaction evidence="5">
        <text>acetate + ATP + CoA = acetyl-CoA + AMP + diphosphate</text>
        <dbReference type="Rhea" id="RHEA:23176"/>
        <dbReference type="ChEBI" id="CHEBI:30089"/>
        <dbReference type="ChEBI" id="CHEBI:30616"/>
        <dbReference type="ChEBI" id="CHEBI:33019"/>
        <dbReference type="ChEBI" id="CHEBI:57287"/>
        <dbReference type="ChEBI" id="CHEBI:57288"/>
        <dbReference type="ChEBI" id="CHEBI:456215"/>
        <dbReference type="EC" id="6.2.1.1"/>
    </reaction>
</comment>
<evidence type="ECO:0000256" key="2">
    <source>
        <dbReference type="ARBA" id="ARBA00022598"/>
    </source>
</evidence>
<feature type="domain" description="AMP-binding enzyme C-terminal" evidence="8">
    <location>
        <begin position="539"/>
        <end position="620"/>
    </location>
</feature>
<dbReference type="SUPFAM" id="SSF56801">
    <property type="entry name" value="Acetyl-CoA synthetase-like"/>
    <property type="match status" value="1"/>
</dbReference>
<dbReference type="STRING" id="27342.A0A0H2RAB1"/>
<feature type="region of interest" description="Disordered" evidence="6">
    <location>
        <begin position="1"/>
        <end position="24"/>
    </location>
</feature>
<dbReference type="FunCoup" id="A0A0H2RAB1">
    <property type="interactions" value="474"/>
</dbReference>
<dbReference type="NCBIfam" id="NF001208">
    <property type="entry name" value="PRK00174.1"/>
    <property type="match status" value="1"/>
</dbReference>
<dbReference type="CDD" id="cd05966">
    <property type="entry name" value="ACS"/>
    <property type="match status" value="1"/>
</dbReference>
<dbReference type="Pfam" id="PF00501">
    <property type="entry name" value="AMP-binding"/>
    <property type="match status" value="1"/>
</dbReference>
<evidence type="ECO:0000256" key="1">
    <source>
        <dbReference type="ARBA" id="ARBA00006432"/>
    </source>
</evidence>
<evidence type="ECO:0000256" key="4">
    <source>
        <dbReference type="ARBA" id="ARBA00022840"/>
    </source>
</evidence>
<evidence type="ECO:0000259" key="7">
    <source>
        <dbReference type="Pfam" id="PF00501"/>
    </source>
</evidence>
<dbReference type="GO" id="GO:0005524">
    <property type="term" value="F:ATP binding"/>
    <property type="evidence" value="ECO:0007669"/>
    <property type="project" value="UniProtKB-UniRule"/>
</dbReference>
<evidence type="ECO:0000256" key="6">
    <source>
        <dbReference type="SAM" id="MobiDB-lite"/>
    </source>
</evidence>
<dbReference type="InterPro" id="IPR032387">
    <property type="entry name" value="ACAS_N"/>
</dbReference>
<evidence type="ECO:0000256" key="5">
    <source>
        <dbReference type="RuleBase" id="RU361147"/>
    </source>
</evidence>
<keyword evidence="3 5" id="KW-0547">Nucleotide-binding</keyword>
<dbReference type="PANTHER" id="PTHR24095">
    <property type="entry name" value="ACETYL-COENZYME A SYNTHETASE"/>
    <property type="match status" value="1"/>
</dbReference>
<dbReference type="EC" id="6.2.1.1" evidence="5"/>
<dbReference type="Gene3D" id="3.40.50.12780">
    <property type="entry name" value="N-terminal domain of ligase-like"/>
    <property type="match status" value="1"/>
</dbReference>
<dbReference type="EMBL" id="KQ086078">
    <property type="protein sequence ID" value="KLO08759.1"/>
    <property type="molecule type" value="Genomic_DNA"/>
</dbReference>
<dbReference type="InterPro" id="IPR020845">
    <property type="entry name" value="AMP-binding_CS"/>
</dbReference>
<evidence type="ECO:0000313" key="10">
    <source>
        <dbReference type="EMBL" id="KLO08759.1"/>
    </source>
</evidence>
<comment type="similarity">
    <text evidence="1 5">Belongs to the ATP-dependent AMP-binding enzyme family.</text>
</comment>
<feature type="domain" description="Acetyl-coenzyme A synthetase N-terminal" evidence="9">
    <location>
        <begin position="41"/>
        <end position="89"/>
    </location>
</feature>
<dbReference type="GO" id="GO:0019427">
    <property type="term" value="P:acetyl-CoA biosynthetic process from acetate"/>
    <property type="evidence" value="ECO:0007669"/>
    <property type="project" value="InterPro"/>
</dbReference>
<keyword evidence="11" id="KW-1185">Reference proteome</keyword>
<dbReference type="Proteomes" id="UP000053477">
    <property type="component" value="Unassembled WGS sequence"/>
</dbReference>
<evidence type="ECO:0000259" key="8">
    <source>
        <dbReference type="Pfam" id="PF13193"/>
    </source>
</evidence>
<dbReference type="OrthoDB" id="1706066at2759"/>
<dbReference type="InParanoid" id="A0A0H2RAB1"/>
<reference evidence="10 11" key="1">
    <citation type="submission" date="2015-04" db="EMBL/GenBank/DDBJ databases">
        <title>Complete genome sequence of Schizopora paradoxa KUC8140, a cosmopolitan wood degrader in East Asia.</title>
        <authorList>
            <consortium name="DOE Joint Genome Institute"/>
            <person name="Min B."/>
            <person name="Park H."/>
            <person name="Jang Y."/>
            <person name="Kim J.-J."/>
            <person name="Kim K.H."/>
            <person name="Pangilinan J."/>
            <person name="Lipzen A."/>
            <person name="Riley R."/>
            <person name="Grigoriev I.V."/>
            <person name="Spatafora J.W."/>
            <person name="Choi I.-G."/>
        </authorList>
    </citation>
    <scope>NUCLEOTIDE SEQUENCE [LARGE SCALE GENOMIC DNA]</scope>
    <source>
        <strain evidence="10 11">KUC8140</strain>
    </source>
</reference>
<dbReference type="InterPro" id="IPR000873">
    <property type="entry name" value="AMP-dep_synth/lig_dom"/>
</dbReference>
<name>A0A0H2RAB1_9AGAM</name>
<dbReference type="InterPro" id="IPR045851">
    <property type="entry name" value="AMP-bd_C_sf"/>
</dbReference>
<dbReference type="Gene3D" id="3.30.300.30">
    <property type="match status" value="1"/>
</dbReference>
<keyword evidence="4 5" id="KW-0067">ATP-binding</keyword>
<organism evidence="10 11">
    <name type="scientific">Schizopora paradoxa</name>
    <dbReference type="NCBI Taxonomy" id="27342"/>
    <lineage>
        <taxon>Eukaryota</taxon>
        <taxon>Fungi</taxon>
        <taxon>Dikarya</taxon>
        <taxon>Basidiomycota</taxon>
        <taxon>Agaricomycotina</taxon>
        <taxon>Agaricomycetes</taxon>
        <taxon>Hymenochaetales</taxon>
        <taxon>Schizoporaceae</taxon>
        <taxon>Schizopora</taxon>
    </lineage>
</organism>
<dbReference type="GO" id="GO:0016208">
    <property type="term" value="F:AMP binding"/>
    <property type="evidence" value="ECO:0007669"/>
    <property type="project" value="InterPro"/>
</dbReference>
<dbReference type="PROSITE" id="PS00455">
    <property type="entry name" value="AMP_BINDING"/>
    <property type="match status" value="1"/>
</dbReference>
<dbReference type="InterPro" id="IPR042099">
    <property type="entry name" value="ANL_N_sf"/>
</dbReference>
<evidence type="ECO:0000259" key="9">
    <source>
        <dbReference type="Pfam" id="PF16177"/>
    </source>
</evidence>
<gene>
    <name evidence="10" type="ORF">SCHPADRAFT_908351</name>
</gene>
<dbReference type="Pfam" id="PF16177">
    <property type="entry name" value="ACAS_N"/>
    <property type="match status" value="1"/>
</dbReference>
<feature type="domain" description="AMP-dependent synthetase/ligase" evidence="7">
    <location>
        <begin position="91"/>
        <end position="478"/>
    </location>
</feature>
<evidence type="ECO:0000313" key="11">
    <source>
        <dbReference type="Proteomes" id="UP000053477"/>
    </source>
</evidence>
<dbReference type="Pfam" id="PF13193">
    <property type="entry name" value="AMP-binding_C"/>
    <property type="match status" value="1"/>
</dbReference>
<protein>
    <recommendedName>
        <fullName evidence="5">Acetyl-coenzyme A synthetase</fullName>
        <ecNumber evidence="5">6.2.1.1</ecNumber>
    </recommendedName>
</protein>
<dbReference type="GO" id="GO:0003987">
    <property type="term" value="F:acetate-CoA ligase activity"/>
    <property type="evidence" value="ECO:0007669"/>
    <property type="project" value="UniProtKB-UniRule"/>
</dbReference>
<dbReference type="FunFam" id="3.40.50.12780:FF:000001">
    <property type="entry name" value="Acetyl-coenzyme A synthetase"/>
    <property type="match status" value="1"/>
</dbReference>
<dbReference type="PANTHER" id="PTHR24095:SF14">
    <property type="entry name" value="ACETYL-COENZYME A SYNTHETASE 1"/>
    <property type="match status" value="1"/>
</dbReference>
<accession>A0A0H2RAB1</accession>